<protein>
    <submittedName>
        <fullName evidence="2">Uncharacterized protein</fullName>
    </submittedName>
</protein>
<gene>
    <name evidence="2" type="ORF">BD410DRAFT_491562</name>
</gene>
<keyword evidence="1" id="KW-0472">Membrane</keyword>
<dbReference type="EMBL" id="ML170205">
    <property type="protein sequence ID" value="TDL18678.1"/>
    <property type="molecule type" value="Genomic_DNA"/>
</dbReference>
<keyword evidence="1" id="KW-1133">Transmembrane helix</keyword>
<organism evidence="2 3">
    <name type="scientific">Rickenella mellea</name>
    <dbReference type="NCBI Taxonomy" id="50990"/>
    <lineage>
        <taxon>Eukaryota</taxon>
        <taxon>Fungi</taxon>
        <taxon>Dikarya</taxon>
        <taxon>Basidiomycota</taxon>
        <taxon>Agaricomycotina</taxon>
        <taxon>Agaricomycetes</taxon>
        <taxon>Hymenochaetales</taxon>
        <taxon>Rickenellaceae</taxon>
        <taxon>Rickenella</taxon>
    </lineage>
</organism>
<keyword evidence="1" id="KW-0812">Transmembrane</keyword>
<name>A0A4Y7PUA7_9AGAM</name>
<evidence type="ECO:0000313" key="2">
    <source>
        <dbReference type="EMBL" id="TDL18678.1"/>
    </source>
</evidence>
<sequence length="87" mass="9676">MIIEQFPALTSSRCTADKYDDPRVDRRSLAHRCRTGRKRVSNCSNLLSVIALLLTKLLIIMPLKLHGAPGLVSGPTIRDRRASLSFS</sequence>
<reference evidence="2 3" key="1">
    <citation type="submission" date="2018-06" db="EMBL/GenBank/DDBJ databases">
        <title>A transcriptomic atlas of mushroom development highlights an independent origin of complex multicellularity.</title>
        <authorList>
            <consortium name="DOE Joint Genome Institute"/>
            <person name="Krizsan K."/>
            <person name="Almasi E."/>
            <person name="Merenyi Z."/>
            <person name="Sahu N."/>
            <person name="Viragh M."/>
            <person name="Koszo T."/>
            <person name="Mondo S."/>
            <person name="Kiss B."/>
            <person name="Balint B."/>
            <person name="Kues U."/>
            <person name="Barry K."/>
            <person name="Hegedus J.C."/>
            <person name="Henrissat B."/>
            <person name="Johnson J."/>
            <person name="Lipzen A."/>
            <person name="Ohm R."/>
            <person name="Nagy I."/>
            <person name="Pangilinan J."/>
            <person name="Yan J."/>
            <person name="Xiong Y."/>
            <person name="Grigoriev I.V."/>
            <person name="Hibbett D.S."/>
            <person name="Nagy L.G."/>
        </authorList>
    </citation>
    <scope>NUCLEOTIDE SEQUENCE [LARGE SCALE GENOMIC DNA]</scope>
    <source>
        <strain evidence="2 3">SZMC22713</strain>
    </source>
</reference>
<feature type="transmembrane region" description="Helical" evidence="1">
    <location>
        <begin position="44"/>
        <end position="63"/>
    </location>
</feature>
<evidence type="ECO:0000256" key="1">
    <source>
        <dbReference type="SAM" id="Phobius"/>
    </source>
</evidence>
<evidence type="ECO:0000313" key="3">
    <source>
        <dbReference type="Proteomes" id="UP000294933"/>
    </source>
</evidence>
<proteinExistence type="predicted"/>
<dbReference type="AlphaFoldDB" id="A0A4Y7PUA7"/>
<accession>A0A4Y7PUA7</accession>
<dbReference type="Proteomes" id="UP000294933">
    <property type="component" value="Unassembled WGS sequence"/>
</dbReference>
<dbReference type="VEuPathDB" id="FungiDB:BD410DRAFT_491562"/>
<keyword evidence="3" id="KW-1185">Reference proteome</keyword>